<gene>
    <name evidence="2" type="ORF">I4J89_24485</name>
</gene>
<proteinExistence type="predicted"/>
<sequence>MVGRLLAGGLTAALLLAGCWGADDPAPARLPPDGPGPAAAVSPSPDQWTVSCAHDIGGTAPDPTSYRVVLDAVALPSAVLEPHESGEPGWLFAKHGLLVRAGTEVAISVPPEWAAAARIGWGSPGPEGTRILVPACRGGRSGWLAFAGGYTVRKPACLPLLVRVDEREERTAVSVGVAC</sequence>
<dbReference type="PROSITE" id="PS51257">
    <property type="entry name" value="PROKAR_LIPOPROTEIN"/>
    <property type="match status" value="1"/>
</dbReference>
<keyword evidence="3" id="KW-1185">Reference proteome</keyword>
<reference evidence="2" key="1">
    <citation type="submission" date="2020-11" db="EMBL/GenBank/DDBJ databases">
        <title>Isolation and identification of active actinomycetes.</title>
        <authorList>
            <person name="Sun X."/>
        </authorList>
    </citation>
    <scope>NUCLEOTIDE SEQUENCE</scope>
    <source>
        <strain evidence="2">NEAU-A11</strain>
    </source>
</reference>
<feature type="signal peptide" evidence="1">
    <location>
        <begin position="1"/>
        <end position="22"/>
    </location>
</feature>
<dbReference type="RefSeq" id="WP_196416384.1">
    <property type="nucleotide sequence ID" value="NZ_JADQTO010000011.1"/>
</dbReference>
<comment type="caution">
    <text evidence="2">The sequence shown here is derived from an EMBL/GenBank/DDBJ whole genome shotgun (WGS) entry which is preliminary data.</text>
</comment>
<accession>A0A931CDM0</accession>
<protein>
    <recommendedName>
        <fullName evidence="4">Lipoprotein</fullName>
    </recommendedName>
</protein>
<dbReference type="Proteomes" id="UP000598146">
    <property type="component" value="Unassembled WGS sequence"/>
</dbReference>
<dbReference type="AlphaFoldDB" id="A0A931CDM0"/>
<evidence type="ECO:0008006" key="4">
    <source>
        <dbReference type="Google" id="ProtNLM"/>
    </source>
</evidence>
<feature type="chain" id="PRO_5037417493" description="Lipoprotein" evidence="1">
    <location>
        <begin position="23"/>
        <end position="179"/>
    </location>
</feature>
<name>A0A931CDM0_9ACTN</name>
<organism evidence="2 3">
    <name type="scientific">Actinoplanes aureus</name>
    <dbReference type="NCBI Taxonomy" id="2792083"/>
    <lineage>
        <taxon>Bacteria</taxon>
        <taxon>Bacillati</taxon>
        <taxon>Actinomycetota</taxon>
        <taxon>Actinomycetes</taxon>
        <taxon>Micromonosporales</taxon>
        <taxon>Micromonosporaceae</taxon>
        <taxon>Actinoplanes</taxon>
    </lineage>
</organism>
<dbReference type="EMBL" id="JADQTO010000011">
    <property type="protein sequence ID" value="MBG0564611.1"/>
    <property type="molecule type" value="Genomic_DNA"/>
</dbReference>
<evidence type="ECO:0000256" key="1">
    <source>
        <dbReference type="SAM" id="SignalP"/>
    </source>
</evidence>
<evidence type="ECO:0000313" key="3">
    <source>
        <dbReference type="Proteomes" id="UP000598146"/>
    </source>
</evidence>
<keyword evidence="1" id="KW-0732">Signal</keyword>
<evidence type="ECO:0000313" key="2">
    <source>
        <dbReference type="EMBL" id="MBG0564611.1"/>
    </source>
</evidence>